<sequence>MGHDGTTAGVFGYNQLEQGSEMHCSNTKSANCPKFSYIPSFSTTGSISFVSNSPETQCPPSNFVYSPLVFQFAGFGSLKTFSHQLVDSFSHSFLKAGFVPRTLLDIIFLLVATVSR</sequence>
<reference evidence="1" key="1">
    <citation type="journal article" date="2022" name="Plant J.">
        <title>Strategies of tolerance reflected in two North American maple genomes.</title>
        <authorList>
            <person name="McEvoy S.L."/>
            <person name="Sezen U.U."/>
            <person name="Trouern-Trend A."/>
            <person name="McMahon S.M."/>
            <person name="Schaberg P.G."/>
            <person name="Yang J."/>
            <person name="Wegrzyn J.L."/>
            <person name="Swenson N.G."/>
        </authorList>
    </citation>
    <scope>NUCLEOTIDE SEQUENCE</scope>
    <source>
        <strain evidence="1">91603</strain>
    </source>
</reference>
<organism evidence="1 2">
    <name type="scientific">Acer negundo</name>
    <name type="common">Box elder</name>
    <dbReference type="NCBI Taxonomy" id="4023"/>
    <lineage>
        <taxon>Eukaryota</taxon>
        <taxon>Viridiplantae</taxon>
        <taxon>Streptophyta</taxon>
        <taxon>Embryophyta</taxon>
        <taxon>Tracheophyta</taxon>
        <taxon>Spermatophyta</taxon>
        <taxon>Magnoliopsida</taxon>
        <taxon>eudicotyledons</taxon>
        <taxon>Gunneridae</taxon>
        <taxon>Pentapetalae</taxon>
        <taxon>rosids</taxon>
        <taxon>malvids</taxon>
        <taxon>Sapindales</taxon>
        <taxon>Sapindaceae</taxon>
        <taxon>Hippocastanoideae</taxon>
        <taxon>Acereae</taxon>
        <taxon>Acer</taxon>
    </lineage>
</organism>
<reference evidence="1" key="2">
    <citation type="submission" date="2023-02" db="EMBL/GenBank/DDBJ databases">
        <authorList>
            <person name="Swenson N.G."/>
            <person name="Wegrzyn J.L."/>
            <person name="Mcevoy S.L."/>
        </authorList>
    </citation>
    <scope>NUCLEOTIDE SEQUENCE</scope>
    <source>
        <strain evidence="1">91603</strain>
        <tissue evidence="1">Leaf</tissue>
    </source>
</reference>
<dbReference type="EMBL" id="JAJSOW010000105">
    <property type="protein sequence ID" value="KAI9165163.1"/>
    <property type="molecule type" value="Genomic_DNA"/>
</dbReference>
<gene>
    <name evidence="1" type="ORF">LWI28_008853</name>
</gene>
<name>A0AAD5IIV0_ACENE</name>
<comment type="caution">
    <text evidence="1">The sequence shown here is derived from an EMBL/GenBank/DDBJ whole genome shotgun (WGS) entry which is preliminary data.</text>
</comment>
<keyword evidence="2" id="KW-1185">Reference proteome</keyword>
<dbReference type="Proteomes" id="UP001064489">
    <property type="component" value="Chromosome 10"/>
</dbReference>
<protein>
    <submittedName>
        <fullName evidence="1">Uncharacterized protein</fullName>
    </submittedName>
</protein>
<evidence type="ECO:0000313" key="2">
    <source>
        <dbReference type="Proteomes" id="UP001064489"/>
    </source>
</evidence>
<dbReference type="AlphaFoldDB" id="A0AAD5IIV0"/>
<accession>A0AAD5IIV0</accession>
<proteinExistence type="predicted"/>
<evidence type="ECO:0000313" key="1">
    <source>
        <dbReference type="EMBL" id="KAI9165163.1"/>
    </source>
</evidence>